<sequence length="589" mass="68140">MFGLFKKKDPKAFPPRPLPYYMDPENIHTWRNFLLALTGLWCDSRNGKANAKLKNPGYYDVLGFAREGSEQHVVMSEKYSEFDMEFIEEMTREHLLGPSNVEWLLFKYADKLDTATDIKFDSEDEDYDIEKKLVRMLKYDDDFGSARELNFHLFTLCELMSAIRFAVVSGKMSEEDGWRQMETLGEEIAPHLARLDSWADFAQQLRFAVRAKQPSLLDIQPLEFEVASQVLLNDPESPWNQLPFHFTEQMQRYHVSKPRFKVKIVTPDDGLTEEQLGWQERIKNGEIRPFLEEIARRRNATPPADGPLWALATPDLVAAVDAEAFPEQCPELADAWAYRSTWYELWAYQARGSGSADEVGEENFRLMNERLAKAFRDRLKSIELNPEIPGYYARLLQLVPPLNTDEAADAGDMAYQVFEERFPNDYTCQNAILFFKAQKWGGSHEESYAFARQCIERAGPASVAGLLLFETVYEHWFWFDNFEEDEDGSKRNALTANPELNAELDAQFEILMRNWNKDPDNIGLRCSYWFKERGDGVQLARIAGRMDPEIHSGGSWGQTYRALSMAGYMNWLPHMALWQSDGWRKAKEG</sequence>
<protein>
    <recommendedName>
        <fullName evidence="2">DUF4034 domain-containing protein</fullName>
    </recommendedName>
</protein>
<proteinExistence type="predicted"/>
<organism evidence="1">
    <name type="scientific">hydrothermal vent metagenome</name>
    <dbReference type="NCBI Taxonomy" id="652676"/>
    <lineage>
        <taxon>unclassified sequences</taxon>
        <taxon>metagenomes</taxon>
        <taxon>ecological metagenomes</taxon>
    </lineage>
</organism>
<reference evidence="1" key="1">
    <citation type="submission" date="2018-06" db="EMBL/GenBank/DDBJ databases">
        <authorList>
            <person name="Zhirakovskaya E."/>
        </authorList>
    </citation>
    <scope>NUCLEOTIDE SEQUENCE</scope>
</reference>
<accession>A0A3B0YK75</accession>
<dbReference type="AlphaFoldDB" id="A0A3B0YK75"/>
<evidence type="ECO:0008006" key="2">
    <source>
        <dbReference type="Google" id="ProtNLM"/>
    </source>
</evidence>
<dbReference type="EMBL" id="UOFL01000216">
    <property type="protein sequence ID" value="VAW81305.1"/>
    <property type="molecule type" value="Genomic_DNA"/>
</dbReference>
<evidence type="ECO:0000313" key="1">
    <source>
        <dbReference type="EMBL" id="VAW81305.1"/>
    </source>
</evidence>
<name>A0A3B0YK75_9ZZZZ</name>
<gene>
    <name evidence="1" type="ORF">MNBD_GAMMA12-1509</name>
</gene>